<evidence type="ECO:0000313" key="3">
    <source>
        <dbReference type="Proteomes" id="UP001165083"/>
    </source>
</evidence>
<dbReference type="AlphaFoldDB" id="A0A9W6TEK4"/>
<keyword evidence="3" id="KW-1185">Reference proteome</keyword>
<dbReference type="EMBL" id="BSXW01000082">
    <property type="protein sequence ID" value="GMF11676.1"/>
    <property type="molecule type" value="Genomic_DNA"/>
</dbReference>
<accession>A0A9W6TEK4</accession>
<dbReference type="Proteomes" id="UP001165083">
    <property type="component" value="Unassembled WGS sequence"/>
</dbReference>
<proteinExistence type="predicted"/>
<feature type="region of interest" description="Disordered" evidence="1">
    <location>
        <begin position="31"/>
        <end position="60"/>
    </location>
</feature>
<dbReference type="OrthoDB" id="124272at2759"/>
<evidence type="ECO:0000313" key="2">
    <source>
        <dbReference type="EMBL" id="GMF11676.1"/>
    </source>
</evidence>
<gene>
    <name evidence="2" type="ORF">Plil01_000235700</name>
</gene>
<sequence length="519" mass="56093">MGLEERGGAGAFVHKWHGAVVLPTSWSAVGGAPAGRSRADVANADEKRSDADDSGCQHSDGDSRHTLLLASLFPEVKQDAGVVAILQGDLDGWVRFSLVQYPIVKGDAAKASVIRSGTLLQLDQPVQMIVPFLSSAQPAPSTEVGDVATSLPMFDALLVLGTRGRVGIVDLKNGCPMGIFPISLKTLEIGCAVQTLICVSSLAMLIYCASGSAFVCRGTDLLAKAQPFELDEKRSVDDTFTACAEKLPLQSKAFTCGEQIVILDPDMLALQDQRSLSVSCSLAFCPSQPNKSGDPNINGFKSIKQEEHLSFLIPLLQDRRFLFAQLSQPIEQDIPVSQVAINAAFRQSHDPFMPVSRNGNTSKEDDSCSLALWSGVQYWAALADHAQKNPSFASLWSKIASSDVVPVALSPPSRFVISIPSFFLDESDDEADDEDEDFEKVRIERMVSFLRQVLEVPVDEIARLRPLVLDAINNWNDGVPLGISDDDHSDDLALDMSEVLEPIVALENILEVCSTTPKP</sequence>
<protein>
    <submittedName>
        <fullName evidence="2">Unnamed protein product</fullName>
    </submittedName>
</protein>
<name>A0A9W6TEK4_9STRA</name>
<evidence type="ECO:0000256" key="1">
    <source>
        <dbReference type="SAM" id="MobiDB-lite"/>
    </source>
</evidence>
<organism evidence="2 3">
    <name type="scientific">Phytophthora lilii</name>
    <dbReference type="NCBI Taxonomy" id="2077276"/>
    <lineage>
        <taxon>Eukaryota</taxon>
        <taxon>Sar</taxon>
        <taxon>Stramenopiles</taxon>
        <taxon>Oomycota</taxon>
        <taxon>Peronosporomycetes</taxon>
        <taxon>Peronosporales</taxon>
        <taxon>Peronosporaceae</taxon>
        <taxon>Phytophthora</taxon>
    </lineage>
</organism>
<comment type="caution">
    <text evidence="2">The sequence shown here is derived from an EMBL/GenBank/DDBJ whole genome shotgun (WGS) entry which is preliminary data.</text>
</comment>
<reference evidence="2" key="1">
    <citation type="submission" date="2023-04" db="EMBL/GenBank/DDBJ databases">
        <title>Phytophthora lilii NBRC 32176.</title>
        <authorList>
            <person name="Ichikawa N."/>
            <person name="Sato H."/>
            <person name="Tonouchi N."/>
        </authorList>
    </citation>
    <scope>NUCLEOTIDE SEQUENCE</scope>
    <source>
        <strain evidence="2">NBRC 32176</strain>
    </source>
</reference>